<dbReference type="AlphaFoldDB" id="A0A917UDN1"/>
<sequence length="161" mass="17116">MQYPDGGGGRAALVVADDPTFATLVEERVRWLDEVAPYEPGAFYKRELPALRAVLEGTAPLELIVVDGYVDLDPDGRPGLGAHVHDALGIPVIGVAKTAFRTATHAVEVRRGGADRPLYVTAIGLPRDRAAGIVARMAGPHRMPDALRRVDALARGHAVIA</sequence>
<reference evidence="1" key="2">
    <citation type="submission" date="2020-09" db="EMBL/GenBank/DDBJ databases">
        <authorList>
            <person name="Sun Q."/>
            <person name="Ohkuma M."/>
        </authorList>
    </citation>
    <scope>NUCLEOTIDE SEQUENCE</scope>
    <source>
        <strain evidence="1">JCM 19831</strain>
    </source>
</reference>
<keyword evidence="1" id="KW-0378">Hydrolase</keyword>
<evidence type="ECO:0000313" key="1">
    <source>
        <dbReference type="EMBL" id="GGM85727.1"/>
    </source>
</evidence>
<dbReference type="Gene3D" id="3.30.2170.10">
    <property type="entry name" value="archaeoglobus fulgidus dsm 4304 superfamily"/>
    <property type="match status" value="1"/>
</dbReference>
<organism evidence="1 2">
    <name type="scientific">Dactylosporangium sucinum</name>
    <dbReference type="NCBI Taxonomy" id="1424081"/>
    <lineage>
        <taxon>Bacteria</taxon>
        <taxon>Bacillati</taxon>
        <taxon>Actinomycetota</taxon>
        <taxon>Actinomycetes</taxon>
        <taxon>Micromonosporales</taxon>
        <taxon>Micromonosporaceae</taxon>
        <taxon>Dactylosporangium</taxon>
    </lineage>
</organism>
<evidence type="ECO:0000313" key="2">
    <source>
        <dbReference type="Proteomes" id="UP000642070"/>
    </source>
</evidence>
<accession>A0A917UDN1</accession>
<keyword evidence="1" id="KW-0540">Nuclease</keyword>
<protein>
    <submittedName>
        <fullName evidence="1">Endonuclease V</fullName>
    </submittedName>
</protein>
<keyword evidence="1" id="KW-0255">Endonuclease</keyword>
<proteinExistence type="predicted"/>
<gene>
    <name evidence="1" type="primary">nfi</name>
    <name evidence="1" type="ORF">GCM10007977_104460</name>
</gene>
<reference evidence="1" key="1">
    <citation type="journal article" date="2014" name="Int. J. Syst. Evol. Microbiol.">
        <title>Complete genome sequence of Corynebacterium casei LMG S-19264T (=DSM 44701T), isolated from a smear-ripened cheese.</title>
        <authorList>
            <consortium name="US DOE Joint Genome Institute (JGI-PGF)"/>
            <person name="Walter F."/>
            <person name="Albersmeier A."/>
            <person name="Kalinowski J."/>
            <person name="Ruckert C."/>
        </authorList>
    </citation>
    <scope>NUCLEOTIDE SEQUENCE</scope>
    <source>
        <strain evidence="1">JCM 19831</strain>
    </source>
</reference>
<dbReference type="EMBL" id="BMPI01000103">
    <property type="protein sequence ID" value="GGM85727.1"/>
    <property type="molecule type" value="Genomic_DNA"/>
</dbReference>
<name>A0A917UDN1_9ACTN</name>
<dbReference type="Proteomes" id="UP000642070">
    <property type="component" value="Unassembled WGS sequence"/>
</dbReference>
<dbReference type="Pfam" id="PF04493">
    <property type="entry name" value="Endonuclease_5"/>
    <property type="match status" value="1"/>
</dbReference>
<dbReference type="GO" id="GO:0004519">
    <property type="term" value="F:endonuclease activity"/>
    <property type="evidence" value="ECO:0007669"/>
    <property type="project" value="UniProtKB-KW"/>
</dbReference>
<comment type="caution">
    <text evidence="1">The sequence shown here is derived from an EMBL/GenBank/DDBJ whole genome shotgun (WGS) entry which is preliminary data.</text>
</comment>
<dbReference type="InterPro" id="IPR007581">
    <property type="entry name" value="Endonuclease-V"/>
</dbReference>
<dbReference type="GO" id="GO:0006281">
    <property type="term" value="P:DNA repair"/>
    <property type="evidence" value="ECO:0007669"/>
    <property type="project" value="InterPro"/>
</dbReference>
<keyword evidence="2" id="KW-1185">Reference proteome</keyword>